<feature type="transmembrane region" description="Helical" evidence="1">
    <location>
        <begin position="175"/>
        <end position="197"/>
    </location>
</feature>
<name>A0A370TEL4_9HELO</name>
<dbReference type="GeneID" id="43601422"/>
<keyword evidence="1" id="KW-0812">Transmembrane</keyword>
<protein>
    <recommendedName>
        <fullName evidence="4">MARVEL domain-containing protein</fullName>
    </recommendedName>
</protein>
<sequence length="263" mass="29456">MFCVPLFSRKWKFPKVAIGLLALEFAATVAVLTMFGIAAPNLYRTKLWQVGADNGFNSSPTQILYAYANHRPIPKTPFIWSQTLTDFNIAISVLSMFIMLVKFVLFSLHIWFPFVSNVINVILTALYCVSIYGQAGPDKSDPKRPSSSAWYLSKSCSYAKPSGNEHYCIMAKGTFAATVIMTFVFILHLILGIYSMIPTAAQRAADKIEIDDMQGDATSEHHHVEMKNVHKATATPYTPRTLAFNTLDRQLPLRAQDSKTRYA</sequence>
<dbReference type="AlphaFoldDB" id="A0A370TEL4"/>
<evidence type="ECO:0000256" key="1">
    <source>
        <dbReference type="SAM" id="Phobius"/>
    </source>
</evidence>
<gene>
    <name evidence="2" type="ORF">BP5553_08573</name>
</gene>
<accession>A0A370TEL4</accession>
<organism evidence="2 3">
    <name type="scientific">Venustampulla echinocandica</name>
    <dbReference type="NCBI Taxonomy" id="2656787"/>
    <lineage>
        <taxon>Eukaryota</taxon>
        <taxon>Fungi</taxon>
        <taxon>Dikarya</taxon>
        <taxon>Ascomycota</taxon>
        <taxon>Pezizomycotina</taxon>
        <taxon>Leotiomycetes</taxon>
        <taxon>Helotiales</taxon>
        <taxon>Pleuroascaceae</taxon>
        <taxon>Venustampulla</taxon>
    </lineage>
</organism>
<evidence type="ECO:0000313" key="2">
    <source>
        <dbReference type="EMBL" id="RDL33134.1"/>
    </source>
</evidence>
<dbReference type="STRING" id="2656787.A0A370TEL4"/>
<keyword evidence="1" id="KW-0472">Membrane</keyword>
<proteinExistence type="predicted"/>
<evidence type="ECO:0008006" key="4">
    <source>
        <dbReference type="Google" id="ProtNLM"/>
    </source>
</evidence>
<keyword evidence="1" id="KW-1133">Transmembrane helix</keyword>
<feature type="transmembrane region" description="Helical" evidence="1">
    <location>
        <begin position="118"/>
        <end position="135"/>
    </location>
</feature>
<keyword evidence="3" id="KW-1185">Reference proteome</keyword>
<dbReference type="EMBL" id="NPIC01000009">
    <property type="protein sequence ID" value="RDL33134.1"/>
    <property type="molecule type" value="Genomic_DNA"/>
</dbReference>
<reference evidence="2 3" key="1">
    <citation type="journal article" date="2018" name="IMA Fungus">
        <title>IMA Genome-F 9: Draft genome sequence of Annulohypoxylon stygium, Aspergillus mulundensis, Berkeleyomyces basicola (syn. Thielaviopsis basicola), Ceratocystis smalleyi, two Cercospora beticola strains, Coleophoma cylindrospora, Fusarium fracticaudum, Phialophora cf. hyalina, and Morchella septimelata.</title>
        <authorList>
            <person name="Wingfield B.D."/>
            <person name="Bills G.F."/>
            <person name="Dong Y."/>
            <person name="Huang W."/>
            <person name="Nel W.J."/>
            <person name="Swalarsk-Parry B.S."/>
            <person name="Vaghefi N."/>
            <person name="Wilken P.M."/>
            <person name="An Z."/>
            <person name="de Beer Z.W."/>
            <person name="De Vos L."/>
            <person name="Chen L."/>
            <person name="Duong T.A."/>
            <person name="Gao Y."/>
            <person name="Hammerbacher A."/>
            <person name="Kikkert J.R."/>
            <person name="Li Y."/>
            <person name="Li H."/>
            <person name="Li K."/>
            <person name="Li Q."/>
            <person name="Liu X."/>
            <person name="Ma X."/>
            <person name="Naidoo K."/>
            <person name="Pethybridge S.J."/>
            <person name="Sun J."/>
            <person name="Steenkamp E.T."/>
            <person name="van der Nest M.A."/>
            <person name="van Wyk S."/>
            <person name="Wingfield M.J."/>
            <person name="Xiong C."/>
            <person name="Yue Q."/>
            <person name="Zhang X."/>
        </authorList>
    </citation>
    <scope>NUCLEOTIDE SEQUENCE [LARGE SCALE GENOMIC DNA]</scope>
    <source>
        <strain evidence="2 3">BP 5553</strain>
    </source>
</reference>
<evidence type="ECO:0000313" key="3">
    <source>
        <dbReference type="Proteomes" id="UP000254866"/>
    </source>
</evidence>
<feature type="transmembrane region" description="Helical" evidence="1">
    <location>
        <begin position="16"/>
        <end position="39"/>
    </location>
</feature>
<dbReference type="RefSeq" id="XP_031866627.1">
    <property type="nucleotide sequence ID" value="XM_032017196.1"/>
</dbReference>
<dbReference type="OrthoDB" id="5352400at2759"/>
<feature type="transmembrane region" description="Helical" evidence="1">
    <location>
        <begin position="89"/>
        <end position="112"/>
    </location>
</feature>
<dbReference type="Proteomes" id="UP000254866">
    <property type="component" value="Unassembled WGS sequence"/>
</dbReference>
<comment type="caution">
    <text evidence="2">The sequence shown here is derived from an EMBL/GenBank/DDBJ whole genome shotgun (WGS) entry which is preliminary data.</text>
</comment>